<dbReference type="Proteomes" id="UP000799424">
    <property type="component" value="Unassembled WGS sequence"/>
</dbReference>
<accession>A0A6A6ZVP8</accession>
<dbReference type="InterPro" id="IPR010730">
    <property type="entry name" value="HET"/>
</dbReference>
<feature type="domain" description="Heterokaryon incompatibility" evidence="1">
    <location>
        <begin position="24"/>
        <end position="109"/>
    </location>
</feature>
<dbReference type="PANTHER" id="PTHR10622">
    <property type="entry name" value="HET DOMAIN-CONTAINING PROTEIN"/>
    <property type="match status" value="1"/>
</dbReference>
<evidence type="ECO:0000313" key="2">
    <source>
        <dbReference type="EMBL" id="KAF2824544.1"/>
    </source>
</evidence>
<dbReference type="EMBL" id="MU006230">
    <property type="protein sequence ID" value="KAF2824544.1"/>
    <property type="molecule type" value="Genomic_DNA"/>
</dbReference>
<dbReference type="OrthoDB" id="20872at2759"/>
<evidence type="ECO:0000259" key="1">
    <source>
        <dbReference type="Pfam" id="PF06985"/>
    </source>
</evidence>
<sequence length="243" mass="27995">MHLLQQDDDGAFSLVLFYKNPPPYAILSHRWIDDEPTFQDVKHGLGREKAGYDKLLFCGRQAAKNDLKYFWVDTVCIDKTSSAELTEALNSMFRWYRDAKRCYVYMNDVVSAEPDFQNSAWFTRGWTLQELVAPKVVEFYSKDGVFLGTKVTMEEQISSSTGIPIEALRGKSLNSFSIEERMSWTQKRQTTREEDMSYCLLGIFDVYMPVIYGEGERAFGRLLREVEEVSKGQRSGFSKSPVC</sequence>
<dbReference type="AlphaFoldDB" id="A0A6A6ZVP8"/>
<dbReference type="Pfam" id="PF06985">
    <property type="entry name" value="HET"/>
    <property type="match status" value="1"/>
</dbReference>
<name>A0A6A6ZVP8_9PLEO</name>
<dbReference type="PANTHER" id="PTHR10622:SF11">
    <property type="entry name" value="HET-DOMAIN-CONTAINING PROTEIN"/>
    <property type="match status" value="1"/>
</dbReference>
<organism evidence="2 3">
    <name type="scientific">Ophiobolus disseminans</name>
    <dbReference type="NCBI Taxonomy" id="1469910"/>
    <lineage>
        <taxon>Eukaryota</taxon>
        <taxon>Fungi</taxon>
        <taxon>Dikarya</taxon>
        <taxon>Ascomycota</taxon>
        <taxon>Pezizomycotina</taxon>
        <taxon>Dothideomycetes</taxon>
        <taxon>Pleosporomycetidae</taxon>
        <taxon>Pleosporales</taxon>
        <taxon>Pleosporineae</taxon>
        <taxon>Phaeosphaeriaceae</taxon>
        <taxon>Ophiobolus</taxon>
    </lineage>
</organism>
<protein>
    <submittedName>
        <fullName evidence="2">HET-domain-containing protein</fullName>
    </submittedName>
</protein>
<gene>
    <name evidence="2" type="ORF">CC86DRAFT_421110</name>
</gene>
<keyword evidence="3" id="KW-1185">Reference proteome</keyword>
<proteinExistence type="predicted"/>
<evidence type="ECO:0000313" key="3">
    <source>
        <dbReference type="Proteomes" id="UP000799424"/>
    </source>
</evidence>
<reference evidence="2" key="1">
    <citation type="journal article" date="2020" name="Stud. Mycol.">
        <title>101 Dothideomycetes genomes: a test case for predicting lifestyles and emergence of pathogens.</title>
        <authorList>
            <person name="Haridas S."/>
            <person name="Albert R."/>
            <person name="Binder M."/>
            <person name="Bloem J."/>
            <person name="Labutti K."/>
            <person name="Salamov A."/>
            <person name="Andreopoulos B."/>
            <person name="Baker S."/>
            <person name="Barry K."/>
            <person name="Bills G."/>
            <person name="Bluhm B."/>
            <person name="Cannon C."/>
            <person name="Castanera R."/>
            <person name="Culley D."/>
            <person name="Daum C."/>
            <person name="Ezra D."/>
            <person name="Gonzalez J."/>
            <person name="Henrissat B."/>
            <person name="Kuo A."/>
            <person name="Liang C."/>
            <person name="Lipzen A."/>
            <person name="Lutzoni F."/>
            <person name="Magnuson J."/>
            <person name="Mondo S."/>
            <person name="Nolan M."/>
            <person name="Ohm R."/>
            <person name="Pangilinan J."/>
            <person name="Park H.-J."/>
            <person name="Ramirez L."/>
            <person name="Alfaro M."/>
            <person name="Sun H."/>
            <person name="Tritt A."/>
            <person name="Yoshinaga Y."/>
            <person name="Zwiers L.-H."/>
            <person name="Turgeon B."/>
            <person name="Goodwin S."/>
            <person name="Spatafora J."/>
            <person name="Crous P."/>
            <person name="Grigoriev I."/>
        </authorList>
    </citation>
    <scope>NUCLEOTIDE SEQUENCE</scope>
    <source>
        <strain evidence="2">CBS 113818</strain>
    </source>
</reference>